<dbReference type="Proteomes" id="UP000647172">
    <property type="component" value="Unassembled WGS sequence"/>
</dbReference>
<dbReference type="EMBL" id="BOMQ01000020">
    <property type="protein sequence ID" value="GIE48095.1"/>
    <property type="molecule type" value="Genomic_DNA"/>
</dbReference>
<dbReference type="AlphaFoldDB" id="A0A919MSI3"/>
<protein>
    <submittedName>
        <fullName evidence="3">Sugar kinase</fullName>
    </submittedName>
</protein>
<organism evidence="3 4">
    <name type="scientific">Actinoplanes nipponensis</name>
    <dbReference type="NCBI Taxonomy" id="135950"/>
    <lineage>
        <taxon>Bacteria</taxon>
        <taxon>Bacillati</taxon>
        <taxon>Actinomycetota</taxon>
        <taxon>Actinomycetes</taxon>
        <taxon>Micromonosporales</taxon>
        <taxon>Micromonosporaceae</taxon>
        <taxon>Actinoplanes</taxon>
    </lineage>
</organism>
<feature type="compositionally biased region" description="Basic residues" evidence="2">
    <location>
        <begin position="408"/>
        <end position="419"/>
    </location>
</feature>
<comment type="similarity">
    <text evidence="1">Belongs to the ROK (NagC/XylR) family.</text>
</comment>
<dbReference type="PROSITE" id="PS01125">
    <property type="entry name" value="ROK"/>
    <property type="match status" value="1"/>
</dbReference>
<dbReference type="SUPFAM" id="SSF46785">
    <property type="entry name" value="Winged helix' DNA-binding domain"/>
    <property type="match status" value="1"/>
</dbReference>
<dbReference type="SUPFAM" id="SSF53067">
    <property type="entry name" value="Actin-like ATPase domain"/>
    <property type="match status" value="1"/>
</dbReference>
<comment type="caution">
    <text evidence="3">The sequence shown here is derived from an EMBL/GenBank/DDBJ whole genome shotgun (WGS) entry which is preliminary data.</text>
</comment>
<dbReference type="GO" id="GO:0016301">
    <property type="term" value="F:kinase activity"/>
    <property type="evidence" value="ECO:0007669"/>
    <property type="project" value="UniProtKB-KW"/>
</dbReference>
<evidence type="ECO:0000256" key="2">
    <source>
        <dbReference type="SAM" id="MobiDB-lite"/>
    </source>
</evidence>
<dbReference type="PANTHER" id="PTHR18964:SF149">
    <property type="entry name" value="BIFUNCTIONAL UDP-N-ACETYLGLUCOSAMINE 2-EPIMERASE_N-ACETYLMANNOSAMINE KINASE"/>
    <property type="match status" value="1"/>
</dbReference>
<dbReference type="RefSeq" id="WP_203766482.1">
    <property type="nucleotide sequence ID" value="NZ_BAAAYJ010000009.1"/>
</dbReference>
<keyword evidence="4" id="KW-1185">Reference proteome</keyword>
<feature type="region of interest" description="Disordered" evidence="2">
    <location>
        <begin position="395"/>
        <end position="419"/>
    </location>
</feature>
<dbReference type="Gene3D" id="3.30.420.40">
    <property type="match status" value="2"/>
</dbReference>
<sequence>METRRTTVRDVRRANRASLLTDLFHGGRQSRQELGDTTALSQASVSNLIGEMIDEGLVEEAGLVGSDGGRPRALLRVAPGYGYVAGADVGETRLLVELYDLAMSRLAVARFSLGDDGPDPAVTAARLLEGLEAVIAEAGVARSEVLGFGVGVPGVVDHSGGSAVVHSQTTGWDAVPLGEMLRAGTDVPVFVENGAKTLGQAEMWFGAGRGARHAVIVMVGTGVGAAVVMDGRGYRGAFSNAGEWGHTTLVYDGDVCRCGARGCLEAYIGSETVIARLAAATGRRPDPELLTRMLAADGALDEAARAVITQTVGYLGAGIAGLVNLFSPERIVLGGPAGLALGERFLSDIRAAASRNALRHPYSRTRIDLCQLGPDAVAMGAATLPIARLLADGGLPATPGPSSPPSRAAHRRALSRGRS</sequence>
<dbReference type="InterPro" id="IPR000600">
    <property type="entry name" value="ROK"/>
</dbReference>
<dbReference type="InterPro" id="IPR036388">
    <property type="entry name" value="WH-like_DNA-bd_sf"/>
</dbReference>
<name>A0A919MSI3_9ACTN</name>
<proteinExistence type="inferred from homology"/>
<dbReference type="Gene3D" id="1.10.10.10">
    <property type="entry name" value="Winged helix-like DNA-binding domain superfamily/Winged helix DNA-binding domain"/>
    <property type="match status" value="1"/>
</dbReference>
<evidence type="ECO:0000313" key="3">
    <source>
        <dbReference type="EMBL" id="GIE48095.1"/>
    </source>
</evidence>
<dbReference type="InterPro" id="IPR043129">
    <property type="entry name" value="ATPase_NBD"/>
</dbReference>
<accession>A0A919MSI3</accession>
<evidence type="ECO:0000256" key="1">
    <source>
        <dbReference type="ARBA" id="ARBA00006479"/>
    </source>
</evidence>
<evidence type="ECO:0000313" key="4">
    <source>
        <dbReference type="Proteomes" id="UP000647172"/>
    </source>
</evidence>
<gene>
    <name evidence="3" type="ORF">Ani05nite_16290</name>
</gene>
<dbReference type="Pfam" id="PF00480">
    <property type="entry name" value="ROK"/>
    <property type="match status" value="1"/>
</dbReference>
<dbReference type="InterPro" id="IPR036390">
    <property type="entry name" value="WH_DNA-bd_sf"/>
</dbReference>
<reference evidence="3" key="1">
    <citation type="submission" date="2021-01" db="EMBL/GenBank/DDBJ databases">
        <title>Whole genome shotgun sequence of Actinoplanes nipponensis NBRC 14063.</title>
        <authorList>
            <person name="Komaki H."/>
            <person name="Tamura T."/>
        </authorList>
    </citation>
    <scope>NUCLEOTIDE SEQUENCE</scope>
    <source>
        <strain evidence="3">NBRC 14063</strain>
    </source>
</reference>
<dbReference type="InterPro" id="IPR049874">
    <property type="entry name" value="ROK_cs"/>
</dbReference>
<keyword evidence="3" id="KW-0808">Transferase</keyword>
<keyword evidence="3" id="KW-0418">Kinase</keyword>
<dbReference type="PANTHER" id="PTHR18964">
    <property type="entry name" value="ROK (REPRESSOR, ORF, KINASE) FAMILY"/>
    <property type="match status" value="1"/>
</dbReference>